<dbReference type="Proteomes" id="UP000319829">
    <property type="component" value="Unassembled WGS sequence"/>
</dbReference>
<evidence type="ECO:0000259" key="9">
    <source>
        <dbReference type="PROSITE" id="PS51918"/>
    </source>
</evidence>
<proteinExistence type="predicted"/>
<dbReference type="Gene3D" id="3.40.50.12160">
    <property type="entry name" value="Methylthiotransferase, N-terminal domain"/>
    <property type="match status" value="1"/>
</dbReference>
<dbReference type="GO" id="GO:0046872">
    <property type="term" value="F:metal ion binding"/>
    <property type="evidence" value="ECO:0007669"/>
    <property type="project" value="UniProtKB-KW"/>
</dbReference>
<dbReference type="GO" id="GO:0035598">
    <property type="term" value="F:tRNA (N(6)-L-threonylcarbamoyladenosine(37)-C(2))-methylthiotransferase activity"/>
    <property type="evidence" value="ECO:0007669"/>
    <property type="project" value="TreeGrafter"/>
</dbReference>
<dbReference type="SFLD" id="SFLDG01061">
    <property type="entry name" value="methylthiotransferase"/>
    <property type="match status" value="1"/>
</dbReference>
<dbReference type="CDD" id="cd01335">
    <property type="entry name" value="Radical_SAM"/>
    <property type="match status" value="1"/>
</dbReference>
<dbReference type="InterPro" id="IPR058240">
    <property type="entry name" value="rSAM_sf"/>
</dbReference>
<dbReference type="EMBL" id="VBOU01000082">
    <property type="protein sequence ID" value="TMQ53680.1"/>
    <property type="molecule type" value="Genomic_DNA"/>
</dbReference>
<dbReference type="Gene3D" id="3.80.30.20">
    <property type="entry name" value="tm_1862 like domain"/>
    <property type="match status" value="1"/>
</dbReference>
<dbReference type="SMART" id="SM00729">
    <property type="entry name" value="Elp3"/>
    <property type="match status" value="1"/>
</dbReference>
<accession>A0A538SQM3</accession>
<evidence type="ECO:0000313" key="12">
    <source>
        <dbReference type="Proteomes" id="UP000317366"/>
    </source>
</evidence>
<evidence type="ECO:0000256" key="3">
    <source>
        <dbReference type="ARBA" id="ARBA00022679"/>
    </source>
</evidence>
<dbReference type="PANTHER" id="PTHR11918">
    <property type="entry name" value="RADICAL SAM PROTEINS"/>
    <property type="match status" value="1"/>
</dbReference>
<dbReference type="InterPro" id="IPR006638">
    <property type="entry name" value="Elp3/MiaA/NifB-like_rSAM"/>
</dbReference>
<dbReference type="AlphaFoldDB" id="A0A538SQM3"/>
<organism evidence="10 13">
    <name type="scientific">Eiseniibacteriota bacterium</name>
    <dbReference type="NCBI Taxonomy" id="2212470"/>
    <lineage>
        <taxon>Bacteria</taxon>
        <taxon>Candidatus Eiseniibacteriota</taxon>
    </lineage>
</organism>
<dbReference type="PROSITE" id="PS51449">
    <property type="entry name" value="MTTASE_N"/>
    <property type="match status" value="1"/>
</dbReference>
<dbReference type="Proteomes" id="UP000317366">
    <property type="component" value="Unassembled WGS sequence"/>
</dbReference>
<keyword evidence="2" id="KW-0004">4Fe-4S</keyword>
<dbReference type="SFLD" id="SFLDS00029">
    <property type="entry name" value="Radical_SAM"/>
    <property type="match status" value="1"/>
</dbReference>
<dbReference type="SFLD" id="SFLDG01082">
    <property type="entry name" value="B12-binding_domain_containing"/>
    <property type="match status" value="1"/>
</dbReference>
<reference evidence="12 13" key="1">
    <citation type="journal article" date="2019" name="Nat. Microbiol.">
        <title>Mediterranean grassland soil C-N compound turnover is dependent on rainfall and depth, and is mediated by genomically divergent microorganisms.</title>
        <authorList>
            <person name="Diamond S."/>
            <person name="Andeer P.F."/>
            <person name="Li Z."/>
            <person name="Crits-Christoph A."/>
            <person name="Burstein D."/>
            <person name="Anantharaman K."/>
            <person name="Lane K.R."/>
            <person name="Thomas B.C."/>
            <person name="Pan C."/>
            <person name="Northen T.R."/>
            <person name="Banfield J.F."/>
        </authorList>
    </citation>
    <scope>NUCLEOTIDE SEQUENCE [LARGE SCALE GENOMIC DNA]</scope>
    <source>
        <strain evidence="10">WS_4</strain>
        <strain evidence="11">WS_7</strain>
    </source>
</reference>
<gene>
    <name evidence="10" type="primary">mtaB</name>
    <name evidence="10" type="ORF">E6K74_08550</name>
    <name evidence="11" type="ORF">E6K77_00435</name>
</gene>
<evidence type="ECO:0000313" key="10">
    <source>
        <dbReference type="EMBL" id="TMQ53680.1"/>
    </source>
</evidence>
<dbReference type="InterPro" id="IPR023404">
    <property type="entry name" value="rSAM_horseshoe"/>
</dbReference>
<dbReference type="InterPro" id="IPR007197">
    <property type="entry name" value="rSAM"/>
</dbReference>
<evidence type="ECO:0000313" key="11">
    <source>
        <dbReference type="EMBL" id="TMQ66981.1"/>
    </source>
</evidence>
<keyword evidence="3 10" id="KW-0808">Transferase</keyword>
<dbReference type="NCBIfam" id="TIGR00089">
    <property type="entry name" value="MiaB/RimO family radical SAM methylthiotransferase"/>
    <property type="match status" value="1"/>
</dbReference>
<feature type="domain" description="MTTase N-terminal" evidence="8">
    <location>
        <begin position="15"/>
        <end position="127"/>
    </location>
</feature>
<keyword evidence="4" id="KW-0949">S-adenosyl-L-methionine</keyword>
<dbReference type="NCBIfam" id="TIGR01579">
    <property type="entry name" value="MiaB-like-C"/>
    <property type="match status" value="1"/>
</dbReference>
<keyword evidence="6" id="KW-0408">Iron</keyword>
<dbReference type="EMBL" id="VBOX01000003">
    <property type="protein sequence ID" value="TMQ66981.1"/>
    <property type="molecule type" value="Genomic_DNA"/>
</dbReference>
<protein>
    <submittedName>
        <fullName evidence="10">tRNA (N(6)-L-threonylcarbamoyladenosine(37)-C(2))-methylthiotransferase MtaB</fullName>
    </submittedName>
</protein>
<dbReference type="PROSITE" id="PS51918">
    <property type="entry name" value="RADICAL_SAM"/>
    <property type="match status" value="1"/>
</dbReference>
<evidence type="ECO:0000256" key="4">
    <source>
        <dbReference type="ARBA" id="ARBA00022691"/>
    </source>
</evidence>
<feature type="domain" description="Radical SAM core" evidence="9">
    <location>
        <begin position="151"/>
        <end position="380"/>
    </location>
</feature>
<evidence type="ECO:0000259" key="8">
    <source>
        <dbReference type="PROSITE" id="PS51449"/>
    </source>
</evidence>
<evidence type="ECO:0000256" key="1">
    <source>
        <dbReference type="ARBA" id="ARBA00001966"/>
    </source>
</evidence>
<dbReference type="InterPro" id="IPR038135">
    <property type="entry name" value="Methylthiotransferase_N_sf"/>
</dbReference>
<keyword evidence="7" id="KW-0411">Iron-sulfur</keyword>
<evidence type="ECO:0000256" key="6">
    <source>
        <dbReference type="ARBA" id="ARBA00023004"/>
    </source>
</evidence>
<keyword evidence="5" id="KW-0479">Metal-binding</keyword>
<dbReference type="PROSITE" id="PS01278">
    <property type="entry name" value="MTTASE_RADICAL"/>
    <property type="match status" value="1"/>
</dbReference>
<evidence type="ECO:0000256" key="2">
    <source>
        <dbReference type="ARBA" id="ARBA00022485"/>
    </source>
</evidence>
<dbReference type="InterPro" id="IPR020612">
    <property type="entry name" value="Methylthiotransferase_CS"/>
</dbReference>
<evidence type="ECO:0000256" key="7">
    <source>
        <dbReference type="ARBA" id="ARBA00023014"/>
    </source>
</evidence>
<dbReference type="InterPro" id="IPR006467">
    <property type="entry name" value="MiaB-like_bact"/>
</dbReference>
<evidence type="ECO:0000313" key="13">
    <source>
        <dbReference type="Proteomes" id="UP000319829"/>
    </source>
</evidence>
<dbReference type="InterPro" id="IPR005839">
    <property type="entry name" value="Methylthiotransferase"/>
</dbReference>
<dbReference type="Pfam" id="PF04055">
    <property type="entry name" value="Radical_SAM"/>
    <property type="match status" value="1"/>
</dbReference>
<sequence length="446" mass="47907">MTDVTISPEGSRKAPRVSFWTLGCRLNQYDTAALRARILDSGHIEVPAGSADADVVFVNTCTVTARADQEARQLIRKIHRSQPGARIVVTGCYAQRAPEELRPLAGVTAVLGSAERDEPEALMHAVRSRTPFVHVGAGRANRDFKTVAPVLVGRSRALLKVQDGCDSFCAFCIVPYVRGRARSLPHEEVLARARRLLHAGFTEIVLTGADLGSYGRDQGETEALPRLVEALLDLGDGHRIRLSSIEPNKVDRTLAGLIGSEPRLCRHLHVPLQSGSSRVLRAMRRGYTPEQYAALVSGVSARGPIGIGADVIVGFPGEGEAEFQETYDFLESLPITFLHVFRYSQRPGTAAARLGAGGQDGTVRERSERLRVLGEAKSGAFRRSLVGSTLPVVMESGRGSRGPIAMSDVYVPVELDHGPERRGGIHTACIEGVSGTRLAGSLAATG</sequence>
<dbReference type="SUPFAM" id="SSF102114">
    <property type="entry name" value="Radical SAM enzymes"/>
    <property type="match status" value="1"/>
</dbReference>
<evidence type="ECO:0000256" key="5">
    <source>
        <dbReference type="ARBA" id="ARBA00022723"/>
    </source>
</evidence>
<dbReference type="InterPro" id="IPR013848">
    <property type="entry name" value="Methylthiotransferase_N"/>
</dbReference>
<comment type="cofactor">
    <cofactor evidence="1">
        <name>[4Fe-4S] cluster</name>
        <dbReference type="ChEBI" id="CHEBI:49883"/>
    </cofactor>
</comment>
<comment type="caution">
    <text evidence="10">The sequence shown here is derived from an EMBL/GenBank/DDBJ whole genome shotgun (WGS) entry which is preliminary data.</text>
</comment>
<dbReference type="Pfam" id="PF00919">
    <property type="entry name" value="UPF0004"/>
    <property type="match status" value="1"/>
</dbReference>
<dbReference type="PANTHER" id="PTHR11918:SF45">
    <property type="entry name" value="THREONYLCARBAMOYLADENOSINE TRNA METHYLTHIOTRANSFERASE"/>
    <property type="match status" value="1"/>
</dbReference>
<dbReference type="GO" id="GO:0051539">
    <property type="term" value="F:4 iron, 4 sulfur cluster binding"/>
    <property type="evidence" value="ECO:0007669"/>
    <property type="project" value="UniProtKB-KW"/>
</dbReference>
<name>A0A538SQM3_UNCEI</name>